<dbReference type="EMBL" id="CAFAAJ010000007">
    <property type="protein sequence ID" value="CAB4790177.1"/>
    <property type="molecule type" value="Genomic_DNA"/>
</dbReference>
<proteinExistence type="predicted"/>
<name>A0A6J6X825_9ZZZZ</name>
<protein>
    <submittedName>
        <fullName evidence="1">Unannotated protein</fullName>
    </submittedName>
</protein>
<accession>A0A6J6X825</accession>
<evidence type="ECO:0000313" key="1">
    <source>
        <dbReference type="EMBL" id="CAB4790177.1"/>
    </source>
</evidence>
<organism evidence="1">
    <name type="scientific">freshwater metagenome</name>
    <dbReference type="NCBI Taxonomy" id="449393"/>
    <lineage>
        <taxon>unclassified sequences</taxon>
        <taxon>metagenomes</taxon>
        <taxon>ecological metagenomes</taxon>
    </lineage>
</organism>
<reference evidence="1" key="1">
    <citation type="submission" date="2020-05" db="EMBL/GenBank/DDBJ databases">
        <authorList>
            <person name="Chiriac C."/>
            <person name="Salcher M."/>
            <person name="Ghai R."/>
            <person name="Kavagutti S V."/>
        </authorList>
    </citation>
    <scope>NUCLEOTIDE SEQUENCE</scope>
</reference>
<sequence>MLRQQPPPGAELGAPVGELPDVIGLPTEPGTNGLGLRERQHLGEGGTSLDELKGGLEHVGQRILGGERAITHARRDGQRSTAEDRFDKGGKALEIGAQHQHVVCLQGGIGDEGMAEGITQHLELTEVPVARVYLQAVVREREPAHRSRGYVVTNAVLEMAE</sequence>
<gene>
    <name evidence="1" type="ORF">UFOPK3001_00165</name>
</gene>
<dbReference type="AlphaFoldDB" id="A0A6J6X825"/>